<feature type="coiled-coil region" evidence="4">
    <location>
        <begin position="19"/>
        <end position="64"/>
    </location>
</feature>
<dbReference type="Gene3D" id="2.60.120.40">
    <property type="match status" value="1"/>
</dbReference>
<sequence>MSSSLAGLKVEVTYLQRDNEAKVKELEILKQQFQAKAEEMELQKNELNKLKQEYQAQAVELISVKAMANITENHVEALKREREVKRVAFSASLMVSGSECIGPFNAQTPLVFKHVFTNIGNAYNANTGFFTAPLKGAYHFEVYIFGHGRPSNPSGAALFKNGEHICIAYQHQPSHDAATANGVTLLLEIGDVVFLRLWQDSLTCDSYNHHTTFSGHLLFTM</sequence>
<dbReference type="PANTHER" id="PTHR22923:SF102">
    <property type="entry name" value="CEREBELLIN 13-RELATED"/>
    <property type="match status" value="1"/>
</dbReference>
<evidence type="ECO:0000313" key="7">
    <source>
        <dbReference type="RefSeq" id="XP_013873350.1"/>
    </source>
</evidence>
<evidence type="ECO:0000256" key="4">
    <source>
        <dbReference type="SAM" id="Coils"/>
    </source>
</evidence>
<comment type="subcellular location">
    <subcellularLocation>
        <location evidence="1">Secreted</location>
    </subcellularLocation>
</comment>
<feature type="domain" description="C1q" evidence="5">
    <location>
        <begin position="82"/>
        <end position="221"/>
    </location>
</feature>
<dbReference type="FunCoup" id="A0A2I4C027">
    <property type="interactions" value="4"/>
</dbReference>
<keyword evidence="4" id="KW-0175">Coiled coil</keyword>
<protein>
    <submittedName>
        <fullName evidence="7">Complement C1q-like protein 4</fullName>
    </submittedName>
</protein>
<keyword evidence="6" id="KW-1185">Reference proteome</keyword>
<evidence type="ECO:0000256" key="2">
    <source>
        <dbReference type="ARBA" id="ARBA00022525"/>
    </source>
</evidence>
<keyword evidence="2" id="KW-0964">Secreted</keyword>
<evidence type="ECO:0000259" key="5">
    <source>
        <dbReference type="PROSITE" id="PS50871"/>
    </source>
</evidence>
<dbReference type="GO" id="GO:0005576">
    <property type="term" value="C:extracellular region"/>
    <property type="evidence" value="ECO:0007669"/>
    <property type="project" value="UniProtKB-SubCell"/>
</dbReference>
<reference evidence="7" key="1">
    <citation type="submission" date="2025-08" db="UniProtKB">
        <authorList>
            <consortium name="RefSeq"/>
        </authorList>
    </citation>
    <scope>IDENTIFICATION</scope>
    <source>
        <strain evidence="7">Quisiro</strain>
    </source>
</reference>
<dbReference type="InterPro" id="IPR008983">
    <property type="entry name" value="Tumour_necrosis_fac-like_dom"/>
</dbReference>
<dbReference type="Pfam" id="PF00386">
    <property type="entry name" value="C1q"/>
    <property type="match status" value="1"/>
</dbReference>
<name>A0A2I4C027_AUSLI</name>
<dbReference type="SMART" id="SM00110">
    <property type="entry name" value="C1Q"/>
    <property type="match status" value="1"/>
</dbReference>
<dbReference type="GeneID" id="106524189"/>
<dbReference type="InterPro" id="IPR001073">
    <property type="entry name" value="C1q_dom"/>
</dbReference>
<accession>A0A2I4C027</accession>
<proteinExistence type="predicted"/>
<organism evidence="6 7">
    <name type="scientific">Austrofundulus limnaeus</name>
    <name type="common">Annual killifish</name>
    <dbReference type="NCBI Taxonomy" id="52670"/>
    <lineage>
        <taxon>Eukaryota</taxon>
        <taxon>Metazoa</taxon>
        <taxon>Chordata</taxon>
        <taxon>Craniata</taxon>
        <taxon>Vertebrata</taxon>
        <taxon>Euteleostomi</taxon>
        <taxon>Actinopterygii</taxon>
        <taxon>Neopterygii</taxon>
        <taxon>Teleostei</taxon>
        <taxon>Neoteleostei</taxon>
        <taxon>Acanthomorphata</taxon>
        <taxon>Ovalentaria</taxon>
        <taxon>Atherinomorphae</taxon>
        <taxon>Cyprinodontiformes</taxon>
        <taxon>Rivulidae</taxon>
        <taxon>Austrofundulus</taxon>
    </lineage>
</organism>
<keyword evidence="3" id="KW-0732">Signal</keyword>
<evidence type="ECO:0000256" key="1">
    <source>
        <dbReference type="ARBA" id="ARBA00004613"/>
    </source>
</evidence>
<dbReference type="AlphaFoldDB" id="A0A2I4C027"/>
<evidence type="ECO:0000313" key="6">
    <source>
        <dbReference type="Proteomes" id="UP000192220"/>
    </source>
</evidence>
<dbReference type="InterPro" id="IPR050822">
    <property type="entry name" value="Cerebellin_Synaptic_Org"/>
</dbReference>
<dbReference type="SUPFAM" id="SSF49842">
    <property type="entry name" value="TNF-like"/>
    <property type="match status" value="1"/>
</dbReference>
<dbReference type="OrthoDB" id="8432830at2759"/>
<dbReference type="Proteomes" id="UP000192220">
    <property type="component" value="Unplaced"/>
</dbReference>
<evidence type="ECO:0000256" key="3">
    <source>
        <dbReference type="ARBA" id="ARBA00022729"/>
    </source>
</evidence>
<dbReference type="PANTHER" id="PTHR22923">
    <property type="entry name" value="CEREBELLIN-RELATED"/>
    <property type="match status" value="1"/>
</dbReference>
<dbReference type="InParanoid" id="A0A2I4C027"/>
<dbReference type="PRINTS" id="PR00007">
    <property type="entry name" value="COMPLEMNTC1Q"/>
</dbReference>
<gene>
    <name evidence="7" type="primary">LOC106524189</name>
</gene>
<dbReference type="PROSITE" id="PS50871">
    <property type="entry name" value="C1Q"/>
    <property type="match status" value="1"/>
</dbReference>
<dbReference type="KEGG" id="alim:106524189"/>
<dbReference type="RefSeq" id="XP_013873350.1">
    <property type="nucleotide sequence ID" value="XM_014017896.1"/>
</dbReference>